<organism evidence="2">
    <name type="scientific">Rhizophora mucronata</name>
    <name type="common">Asiatic mangrove</name>
    <dbReference type="NCBI Taxonomy" id="61149"/>
    <lineage>
        <taxon>Eukaryota</taxon>
        <taxon>Viridiplantae</taxon>
        <taxon>Streptophyta</taxon>
        <taxon>Embryophyta</taxon>
        <taxon>Tracheophyta</taxon>
        <taxon>Spermatophyta</taxon>
        <taxon>Magnoliopsida</taxon>
        <taxon>eudicotyledons</taxon>
        <taxon>Gunneridae</taxon>
        <taxon>Pentapetalae</taxon>
        <taxon>rosids</taxon>
        <taxon>fabids</taxon>
        <taxon>Malpighiales</taxon>
        <taxon>Rhizophoraceae</taxon>
        <taxon>Rhizophora</taxon>
    </lineage>
</organism>
<dbReference type="EMBL" id="GGEC01026331">
    <property type="protein sequence ID" value="MBX06815.1"/>
    <property type="molecule type" value="Transcribed_RNA"/>
</dbReference>
<protein>
    <submittedName>
        <fullName evidence="2">Uncharacterized protein</fullName>
    </submittedName>
</protein>
<evidence type="ECO:0000313" key="2">
    <source>
        <dbReference type="EMBL" id="MBX06815.1"/>
    </source>
</evidence>
<proteinExistence type="predicted"/>
<name>A0A2P2KMA4_RHIMU</name>
<feature type="compositionally biased region" description="Basic and acidic residues" evidence="1">
    <location>
        <begin position="21"/>
        <end position="36"/>
    </location>
</feature>
<dbReference type="AlphaFoldDB" id="A0A2P2KMA4"/>
<sequence>MDPVHMCTHSRNDTRQCTSKATEENNQKEAEKLEVR</sequence>
<evidence type="ECO:0000256" key="1">
    <source>
        <dbReference type="SAM" id="MobiDB-lite"/>
    </source>
</evidence>
<reference evidence="2" key="1">
    <citation type="submission" date="2018-02" db="EMBL/GenBank/DDBJ databases">
        <title>Rhizophora mucronata_Transcriptome.</title>
        <authorList>
            <person name="Meera S.P."/>
            <person name="Sreeshan A."/>
            <person name="Augustine A."/>
        </authorList>
    </citation>
    <scope>NUCLEOTIDE SEQUENCE</scope>
    <source>
        <tissue evidence="2">Leaf</tissue>
    </source>
</reference>
<feature type="region of interest" description="Disordered" evidence="1">
    <location>
        <begin position="1"/>
        <end position="36"/>
    </location>
</feature>
<accession>A0A2P2KMA4</accession>